<dbReference type="InterPro" id="IPR050700">
    <property type="entry name" value="YIM1/Zinc_Alcohol_DH_Fams"/>
</dbReference>
<reference evidence="3 5" key="2">
    <citation type="submission" date="2018-04" db="EMBL/GenBank/DDBJ databases">
        <title>Genomic Encyclopedia of Type Strains, Phase IV (KMG-IV): sequencing the most valuable type-strain genomes for metagenomic binning, comparative biology and taxonomic classification.</title>
        <authorList>
            <person name="Goeker M."/>
        </authorList>
    </citation>
    <scope>NUCLEOTIDE SEQUENCE [LARGE SCALE GENOMIC DNA]</scope>
    <source>
        <strain evidence="3 5">DSM 28688</strain>
    </source>
</reference>
<dbReference type="InterPro" id="IPR020843">
    <property type="entry name" value="ER"/>
</dbReference>
<evidence type="ECO:0000259" key="1">
    <source>
        <dbReference type="SMART" id="SM00829"/>
    </source>
</evidence>
<dbReference type="Proteomes" id="UP000218332">
    <property type="component" value="Unassembled WGS sequence"/>
</dbReference>
<dbReference type="InterPro" id="IPR013154">
    <property type="entry name" value="ADH-like_N"/>
</dbReference>
<dbReference type="PANTHER" id="PTHR11695">
    <property type="entry name" value="ALCOHOL DEHYDROGENASE RELATED"/>
    <property type="match status" value="1"/>
</dbReference>
<accession>A0A2A2I733</accession>
<dbReference type="GO" id="GO:0016491">
    <property type="term" value="F:oxidoreductase activity"/>
    <property type="evidence" value="ECO:0007669"/>
    <property type="project" value="InterPro"/>
</dbReference>
<dbReference type="PANTHER" id="PTHR11695:SF294">
    <property type="entry name" value="RETICULON-4-INTERACTING PROTEIN 1, MITOCHONDRIAL"/>
    <property type="match status" value="1"/>
</dbReference>
<dbReference type="Gene3D" id="3.90.180.10">
    <property type="entry name" value="Medium-chain alcohol dehydrogenases, catalytic domain"/>
    <property type="match status" value="1"/>
</dbReference>
<organism evidence="2 4">
    <name type="scientific">Tamilnaduibacter salinus</name>
    <dbReference type="NCBI Taxonomy" id="1484056"/>
    <lineage>
        <taxon>Bacteria</taxon>
        <taxon>Pseudomonadati</taxon>
        <taxon>Pseudomonadota</taxon>
        <taxon>Gammaproteobacteria</taxon>
        <taxon>Pseudomonadales</taxon>
        <taxon>Marinobacteraceae</taxon>
        <taxon>Tamilnaduibacter</taxon>
    </lineage>
</organism>
<dbReference type="InterPro" id="IPR011032">
    <property type="entry name" value="GroES-like_sf"/>
</dbReference>
<dbReference type="Pfam" id="PF13602">
    <property type="entry name" value="ADH_zinc_N_2"/>
    <property type="match status" value="1"/>
</dbReference>
<comment type="caution">
    <text evidence="2">The sequence shown here is derived from an EMBL/GenBank/DDBJ whole genome shotgun (WGS) entry which is preliminary data.</text>
</comment>
<name>A0A2A2I733_9GAMM</name>
<dbReference type="EMBL" id="NMPM01000013">
    <property type="protein sequence ID" value="PAV26843.1"/>
    <property type="molecule type" value="Genomic_DNA"/>
</dbReference>
<dbReference type="Gene3D" id="3.40.50.720">
    <property type="entry name" value="NAD(P)-binding Rossmann-like Domain"/>
    <property type="match status" value="1"/>
</dbReference>
<dbReference type="Proteomes" id="UP000245887">
    <property type="component" value="Unassembled WGS sequence"/>
</dbReference>
<dbReference type="SUPFAM" id="SSF51735">
    <property type="entry name" value="NAD(P)-binding Rossmann-fold domains"/>
    <property type="match status" value="1"/>
</dbReference>
<evidence type="ECO:0000313" key="2">
    <source>
        <dbReference type="EMBL" id="PAV26843.1"/>
    </source>
</evidence>
<evidence type="ECO:0000313" key="3">
    <source>
        <dbReference type="EMBL" id="PVY77514.1"/>
    </source>
</evidence>
<feature type="domain" description="Enoyl reductase (ER)" evidence="1">
    <location>
        <begin position="10"/>
        <end position="313"/>
    </location>
</feature>
<dbReference type="SMART" id="SM00829">
    <property type="entry name" value="PKS_ER"/>
    <property type="match status" value="1"/>
</dbReference>
<reference evidence="2 4" key="1">
    <citation type="submission" date="2017-07" db="EMBL/GenBank/DDBJ databases">
        <title>Tamlnaduibacter salinus (Mi-7) genome sequencing.</title>
        <authorList>
            <person name="Verma A."/>
            <person name="Krishnamurthi S."/>
        </authorList>
    </citation>
    <scope>NUCLEOTIDE SEQUENCE [LARGE SCALE GENOMIC DNA]</scope>
    <source>
        <strain evidence="2 4">Mi-7</strain>
    </source>
</reference>
<protein>
    <submittedName>
        <fullName evidence="2">Alcohol dehydrogenase</fullName>
    </submittedName>
</protein>
<sequence length="328" mass="35074">MKAIMPSGWGRQTRLVLTDVDEPAAPGPEDVLVAVHAASVNPKDRKLNLNVARWTPPVVTKRFPPVFGDDLAGIVIEKGANVEDFDVGDAVYGMDMRPRTATLAERTRIHQTRIARMPPSLSFEEAAAMPLAAQTALQGLRQGHAGFGRSVLIIGASGGVGTFAVQIANAMGAHVTGVCSHRNTDFVKALGADAVIDYTAGDYRTRAGPFDLVFDVTSYESPTSCAALTGRSGYFISTGGDARSMVGTPFYRLLGKKAGTVVVESYREDLETLFAMVESGQLKPVIDSTFELIDANGAYDRNGTGRCRGKVVIRGDGEADDTSFRRSR</sequence>
<keyword evidence="4" id="KW-1185">Reference proteome</keyword>
<dbReference type="OrthoDB" id="9785812at2"/>
<proteinExistence type="predicted"/>
<gene>
    <name evidence="3" type="ORF">C8D92_103201</name>
    <name evidence="2" type="ORF">CF392_03235</name>
</gene>
<dbReference type="InterPro" id="IPR036291">
    <property type="entry name" value="NAD(P)-bd_dom_sf"/>
</dbReference>
<dbReference type="SUPFAM" id="SSF50129">
    <property type="entry name" value="GroES-like"/>
    <property type="match status" value="1"/>
</dbReference>
<dbReference type="AlphaFoldDB" id="A0A2A2I733"/>
<evidence type="ECO:0000313" key="5">
    <source>
        <dbReference type="Proteomes" id="UP000245887"/>
    </source>
</evidence>
<dbReference type="RefSeq" id="WP_095610037.1">
    <property type="nucleotide sequence ID" value="NZ_NMPM01000013.1"/>
</dbReference>
<dbReference type="CDD" id="cd08267">
    <property type="entry name" value="MDR1"/>
    <property type="match status" value="1"/>
</dbReference>
<dbReference type="Pfam" id="PF08240">
    <property type="entry name" value="ADH_N"/>
    <property type="match status" value="1"/>
</dbReference>
<evidence type="ECO:0000313" key="4">
    <source>
        <dbReference type="Proteomes" id="UP000218332"/>
    </source>
</evidence>
<dbReference type="EMBL" id="QEKQ01000003">
    <property type="protein sequence ID" value="PVY77514.1"/>
    <property type="molecule type" value="Genomic_DNA"/>
</dbReference>